<evidence type="ECO:0000256" key="2">
    <source>
        <dbReference type="ARBA" id="ARBA00009370"/>
    </source>
</evidence>
<dbReference type="InterPro" id="IPR019533">
    <property type="entry name" value="Peptidase_S26"/>
</dbReference>
<dbReference type="Gene3D" id="2.10.109.10">
    <property type="entry name" value="Umud Fragment, subunit A"/>
    <property type="match status" value="1"/>
</dbReference>
<feature type="domain" description="Peptidase S26" evidence="3">
    <location>
        <begin position="9"/>
        <end position="104"/>
    </location>
</feature>
<name>A0ABS1N069_9ACTN</name>
<dbReference type="PRINTS" id="PR00727">
    <property type="entry name" value="LEADERPTASE"/>
</dbReference>
<dbReference type="InterPro" id="IPR036286">
    <property type="entry name" value="LexA/Signal_pep-like_sf"/>
</dbReference>
<proteinExistence type="inferred from homology"/>
<evidence type="ECO:0000259" key="3">
    <source>
        <dbReference type="Pfam" id="PF10502"/>
    </source>
</evidence>
<reference evidence="4 5" key="1">
    <citation type="submission" date="2021-01" db="EMBL/GenBank/DDBJ databases">
        <title>WGS of actinomycetes isolated from Thailand.</title>
        <authorList>
            <person name="Thawai C."/>
        </authorList>
    </citation>
    <scope>NUCLEOTIDE SEQUENCE [LARGE SCALE GENOMIC DNA]</scope>
    <source>
        <strain evidence="4 5">CH9-7</strain>
    </source>
</reference>
<comment type="caution">
    <text evidence="4">The sequence shown here is derived from an EMBL/GenBank/DDBJ whole genome shotgun (WGS) entry which is preliminary data.</text>
</comment>
<dbReference type="SUPFAM" id="SSF51306">
    <property type="entry name" value="LexA/Signal peptidase"/>
    <property type="match status" value="1"/>
</dbReference>
<accession>A0ABS1N069</accession>
<evidence type="ECO:0000256" key="1">
    <source>
        <dbReference type="ARBA" id="ARBA00004401"/>
    </source>
</evidence>
<dbReference type="Proteomes" id="UP000629371">
    <property type="component" value="Unassembled WGS sequence"/>
</dbReference>
<sequence>MHGAAALTVISTGLLLTARALLGRRVLVVTVRGPSMEPTYRDGDRVLIRRDILPAPGRVVVAEPPWAGTGRGAHPVPVPSGTVMALSERDWLIKRVAAVPGDLVPRYLPSLAQVPEERVPPGQVVLLGDNAEVSLDSRQMGYVPLGRVLGTVVRVLESR</sequence>
<organism evidence="4 5">
    <name type="scientific">Streptomyces siderophoricus</name>
    <dbReference type="NCBI Taxonomy" id="2802281"/>
    <lineage>
        <taxon>Bacteria</taxon>
        <taxon>Bacillati</taxon>
        <taxon>Actinomycetota</taxon>
        <taxon>Actinomycetes</taxon>
        <taxon>Kitasatosporales</taxon>
        <taxon>Streptomycetaceae</taxon>
        <taxon>Streptomyces</taxon>
    </lineage>
</organism>
<dbReference type="Pfam" id="PF10502">
    <property type="entry name" value="Peptidase_S26"/>
    <property type="match status" value="2"/>
</dbReference>
<comment type="subcellular location">
    <subcellularLocation>
        <location evidence="1">Cell membrane</location>
        <topology evidence="1">Single-pass type II membrane protein</topology>
    </subcellularLocation>
</comment>
<comment type="similarity">
    <text evidence="2">Belongs to the peptidase S26 family.</text>
</comment>
<dbReference type="InterPro" id="IPR000223">
    <property type="entry name" value="Pept_S26A_signal_pept_1"/>
</dbReference>
<evidence type="ECO:0000313" key="4">
    <source>
        <dbReference type="EMBL" id="MBL1093452.1"/>
    </source>
</evidence>
<keyword evidence="5" id="KW-1185">Reference proteome</keyword>
<dbReference type="CDD" id="cd06530">
    <property type="entry name" value="S26_SPase_I"/>
    <property type="match status" value="1"/>
</dbReference>
<dbReference type="RefSeq" id="WP_201809265.1">
    <property type="nucleotide sequence ID" value="NZ_JAERRI010000019.1"/>
</dbReference>
<dbReference type="EMBL" id="JAERRI010000019">
    <property type="protein sequence ID" value="MBL1093452.1"/>
    <property type="molecule type" value="Genomic_DNA"/>
</dbReference>
<protein>
    <submittedName>
        <fullName evidence="4">S26 family signal peptidase</fullName>
    </submittedName>
</protein>
<feature type="domain" description="Peptidase S26" evidence="3">
    <location>
        <begin position="116"/>
        <end position="153"/>
    </location>
</feature>
<evidence type="ECO:0000313" key="5">
    <source>
        <dbReference type="Proteomes" id="UP000629371"/>
    </source>
</evidence>
<dbReference type="PANTHER" id="PTHR43390:SF1">
    <property type="entry name" value="CHLOROPLAST PROCESSING PEPTIDASE"/>
    <property type="match status" value="1"/>
</dbReference>
<dbReference type="PANTHER" id="PTHR43390">
    <property type="entry name" value="SIGNAL PEPTIDASE I"/>
    <property type="match status" value="1"/>
</dbReference>
<gene>
    <name evidence="4" type="ORF">JK360_29695</name>
</gene>